<comment type="caution">
    <text evidence="2">The sequence shown here is derived from an EMBL/GenBank/DDBJ whole genome shotgun (WGS) entry which is preliminary data.</text>
</comment>
<dbReference type="EMBL" id="WNWS01000232">
    <property type="protein sequence ID" value="KAE9973861.1"/>
    <property type="molecule type" value="Genomic_DNA"/>
</dbReference>
<protein>
    <submittedName>
        <fullName evidence="2">Uncharacterized protein</fullName>
    </submittedName>
</protein>
<accession>A0A8H3UNL0</accession>
<evidence type="ECO:0000313" key="2">
    <source>
        <dbReference type="EMBL" id="KAE9973861.1"/>
    </source>
</evidence>
<evidence type="ECO:0000313" key="3">
    <source>
        <dbReference type="Proteomes" id="UP000447873"/>
    </source>
</evidence>
<feature type="region of interest" description="Disordered" evidence="1">
    <location>
        <begin position="1"/>
        <end position="24"/>
    </location>
</feature>
<evidence type="ECO:0000256" key="1">
    <source>
        <dbReference type="SAM" id="MobiDB-lite"/>
    </source>
</evidence>
<organism evidence="2 3">
    <name type="scientific">Venturia inaequalis</name>
    <name type="common">Apple scab fungus</name>
    <dbReference type="NCBI Taxonomy" id="5025"/>
    <lineage>
        <taxon>Eukaryota</taxon>
        <taxon>Fungi</taxon>
        <taxon>Dikarya</taxon>
        <taxon>Ascomycota</taxon>
        <taxon>Pezizomycotina</taxon>
        <taxon>Dothideomycetes</taxon>
        <taxon>Pleosporomycetidae</taxon>
        <taxon>Venturiales</taxon>
        <taxon>Venturiaceae</taxon>
        <taxon>Venturia</taxon>
    </lineage>
</organism>
<name>A0A8H3UNL0_VENIN</name>
<feature type="region of interest" description="Disordered" evidence="1">
    <location>
        <begin position="57"/>
        <end position="80"/>
    </location>
</feature>
<dbReference type="AlphaFoldDB" id="A0A8H3UNL0"/>
<gene>
    <name evidence="2" type="ORF">EG328_004191</name>
</gene>
<proteinExistence type="predicted"/>
<dbReference type="Proteomes" id="UP000447873">
    <property type="component" value="Unassembled WGS sequence"/>
</dbReference>
<sequence>MANDVSVTDGGELDNPNSNTTTHLSTIEENESLLPATFRHNRGYTSLKRALSCEGDSDLFEGGGPPSKQHKLTPASIPAIDPSSLDIPSSLATSLPHHPAPASQSNNVTIPVATASTLATQPAQYHGVTYNGQQLNALDAPTQPWKPQYSINLLSLQILKYKSKNSKETCELSFTRELLDMCFEQMDPKTFTTIFVKHGRLLVEIRDLEEILGNTFVKNYLVKNGIPQGALAAPGGTQDGLMDPYRVLSIAFSSGCQECKRSTDYKYIYWVFCRCICELCMKEHMLSQDGVLEMLRQAKFKHPERIGMLLLCIVYKANGSAKPFYNRIYYDAIVRALITNYKAFEATENIPRTISFHTWCTRQQHRINNRLLAARLMRRWQNNVAAEEVRRHIEENDATRLERNLQIKAMVADMEPPIPDDVLEDCPAYKNQSTYAGLLTELAWTILEPKIKAYARSRRAKNFLGTLTNSELTTLQANINEEASKLVSDAVSARDLAIRAACPDFFKDAPQILLLQCPTWREQFGISSFWDPPTILTKAELTNIVATIRQELIIIHAQAVARLDTIAAEVYYQMPRITREDLHRSPAVQAQMAFHIPVADDEELMRIVDLARRDAASSGVEEGW</sequence>
<feature type="region of interest" description="Disordered" evidence="1">
    <location>
        <begin position="87"/>
        <end position="106"/>
    </location>
</feature>
<reference evidence="2 3" key="1">
    <citation type="submission" date="2018-12" db="EMBL/GenBank/DDBJ databases">
        <title>Venturia inaequalis Genome Resource.</title>
        <authorList>
            <person name="Lichtner F.J."/>
        </authorList>
    </citation>
    <scope>NUCLEOTIDE SEQUENCE [LARGE SCALE GENOMIC DNA]</scope>
    <source>
        <strain evidence="2 3">120213</strain>
    </source>
</reference>
<feature type="compositionally biased region" description="Polar residues" evidence="1">
    <location>
        <begin position="15"/>
        <end position="24"/>
    </location>
</feature>